<evidence type="ECO:0000313" key="3">
    <source>
        <dbReference type="Proteomes" id="UP000824782"/>
    </source>
</evidence>
<protein>
    <recommendedName>
        <fullName evidence="4">Apolipoprotein C-II</fullName>
    </recommendedName>
</protein>
<feature type="chain" id="PRO_5044000737" description="Apolipoprotein C-II" evidence="1">
    <location>
        <begin position="20"/>
        <end position="92"/>
    </location>
</feature>
<proteinExistence type="predicted"/>
<organism evidence="2 3">
    <name type="scientific">Engystomops pustulosus</name>
    <name type="common">Tungara frog</name>
    <name type="synonym">Physalaemus pustulosus</name>
    <dbReference type="NCBI Taxonomy" id="76066"/>
    <lineage>
        <taxon>Eukaryota</taxon>
        <taxon>Metazoa</taxon>
        <taxon>Chordata</taxon>
        <taxon>Craniata</taxon>
        <taxon>Vertebrata</taxon>
        <taxon>Euteleostomi</taxon>
        <taxon>Amphibia</taxon>
        <taxon>Batrachia</taxon>
        <taxon>Anura</taxon>
        <taxon>Neobatrachia</taxon>
        <taxon>Hyloidea</taxon>
        <taxon>Leptodactylidae</taxon>
        <taxon>Leiuperinae</taxon>
        <taxon>Engystomops</taxon>
    </lineage>
</organism>
<dbReference type="EMBL" id="WNYA01000006">
    <property type="protein sequence ID" value="KAG8569297.1"/>
    <property type="molecule type" value="Genomic_DNA"/>
</dbReference>
<gene>
    <name evidence="2" type="ORF">GDO81_014351</name>
</gene>
<comment type="caution">
    <text evidence="2">The sequence shown here is derived from an EMBL/GenBank/DDBJ whole genome shotgun (WGS) entry which is preliminary data.</text>
</comment>
<sequence>MKLLVISALLALVVCAVSAQEETYLSQAIDYFQDLGSDFSSKTTEALNQVRELSLAQQAIDIYDSGTEYISGMYTSVLNTAMKRWEELTKSF</sequence>
<keyword evidence="1" id="KW-0732">Signal</keyword>
<keyword evidence="3" id="KW-1185">Reference proteome</keyword>
<feature type="signal peptide" evidence="1">
    <location>
        <begin position="1"/>
        <end position="19"/>
    </location>
</feature>
<accession>A0AAV7BA57</accession>
<dbReference type="AlphaFoldDB" id="A0AAV7BA57"/>
<evidence type="ECO:0000313" key="2">
    <source>
        <dbReference type="EMBL" id="KAG8569297.1"/>
    </source>
</evidence>
<name>A0AAV7BA57_ENGPU</name>
<evidence type="ECO:0008006" key="4">
    <source>
        <dbReference type="Google" id="ProtNLM"/>
    </source>
</evidence>
<dbReference type="Proteomes" id="UP000824782">
    <property type="component" value="Unassembled WGS sequence"/>
</dbReference>
<reference evidence="2" key="1">
    <citation type="thesis" date="2020" institute="ProQuest LLC" country="789 East Eisenhower Parkway, Ann Arbor, MI, USA">
        <title>Comparative Genomics and Chromosome Evolution.</title>
        <authorList>
            <person name="Mudd A.B."/>
        </authorList>
    </citation>
    <scope>NUCLEOTIDE SEQUENCE</scope>
    <source>
        <strain evidence="2">237g6f4</strain>
        <tissue evidence="2">Blood</tissue>
    </source>
</reference>
<evidence type="ECO:0000256" key="1">
    <source>
        <dbReference type="SAM" id="SignalP"/>
    </source>
</evidence>